<keyword evidence="1" id="KW-0732">Signal</keyword>
<proteinExistence type="predicted"/>
<protein>
    <recommendedName>
        <fullName evidence="4">T9SS C-terminal target domain-containing protein</fullName>
    </recommendedName>
</protein>
<sequence length="244" mass="25994">MKKMIFLPLYLMAAFFSSAQTPSLQQVTETGNVTDRNINVGTGTNVLTIGAKVLQFYNAGSSAGIINVADDNNAIPAMLFAKSGNYVASSFPNGNVGIGTTSPTQKLEVAGKILANASDGGFQIKRGINHNEFSAGENGEMVFYQSASAGYPIWIKENANVGIGTTSPAYKLDVNGDIKMNDANTFHGASFQTNDYSAMVFQSRAWSTVQGANGKAFSFQTHNNVGNGGFEMMGIYYGENGKLW</sequence>
<gene>
    <name evidence="2" type="ORF">ESB13_12285</name>
</gene>
<accession>A0A4Q1D3B5</accession>
<reference evidence="2 3" key="1">
    <citation type="submission" date="2019-01" db="EMBL/GenBank/DDBJ databases">
        <title>Filimonas sp. strain TTM-71.</title>
        <authorList>
            <person name="Chen W.-M."/>
        </authorList>
    </citation>
    <scope>NUCLEOTIDE SEQUENCE [LARGE SCALE GENOMIC DNA]</scope>
    <source>
        <strain evidence="2 3">TTM-71</strain>
    </source>
</reference>
<dbReference type="OrthoDB" id="9808753at2"/>
<evidence type="ECO:0000313" key="2">
    <source>
        <dbReference type="EMBL" id="RXK82900.1"/>
    </source>
</evidence>
<name>A0A4Q1D3B5_9BACT</name>
<keyword evidence="3" id="KW-1185">Reference proteome</keyword>
<comment type="caution">
    <text evidence="2">The sequence shown here is derived from an EMBL/GenBank/DDBJ whole genome shotgun (WGS) entry which is preliminary data.</text>
</comment>
<organism evidence="2 3">
    <name type="scientific">Filimonas effusa</name>
    <dbReference type="NCBI Taxonomy" id="2508721"/>
    <lineage>
        <taxon>Bacteria</taxon>
        <taxon>Pseudomonadati</taxon>
        <taxon>Bacteroidota</taxon>
        <taxon>Chitinophagia</taxon>
        <taxon>Chitinophagales</taxon>
        <taxon>Chitinophagaceae</taxon>
        <taxon>Filimonas</taxon>
    </lineage>
</organism>
<evidence type="ECO:0008006" key="4">
    <source>
        <dbReference type="Google" id="ProtNLM"/>
    </source>
</evidence>
<dbReference type="Proteomes" id="UP000290545">
    <property type="component" value="Unassembled WGS sequence"/>
</dbReference>
<dbReference type="RefSeq" id="WP_129003682.1">
    <property type="nucleotide sequence ID" value="NZ_SDHZ01000002.1"/>
</dbReference>
<dbReference type="AlphaFoldDB" id="A0A4Q1D3B5"/>
<evidence type="ECO:0000256" key="1">
    <source>
        <dbReference type="SAM" id="SignalP"/>
    </source>
</evidence>
<feature type="chain" id="PRO_5020885709" description="T9SS C-terminal target domain-containing protein" evidence="1">
    <location>
        <begin position="20"/>
        <end position="244"/>
    </location>
</feature>
<evidence type="ECO:0000313" key="3">
    <source>
        <dbReference type="Proteomes" id="UP000290545"/>
    </source>
</evidence>
<feature type="signal peptide" evidence="1">
    <location>
        <begin position="1"/>
        <end position="19"/>
    </location>
</feature>
<dbReference type="EMBL" id="SDHZ01000002">
    <property type="protein sequence ID" value="RXK82900.1"/>
    <property type="molecule type" value="Genomic_DNA"/>
</dbReference>